<organism evidence="1 2">
    <name type="scientific">Iodobacter ciconiae</name>
    <dbReference type="NCBI Taxonomy" id="2496266"/>
    <lineage>
        <taxon>Bacteria</taxon>
        <taxon>Pseudomonadati</taxon>
        <taxon>Pseudomonadota</taxon>
        <taxon>Betaproteobacteria</taxon>
        <taxon>Neisseriales</taxon>
        <taxon>Chitinibacteraceae</taxon>
        <taxon>Iodobacter</taxon>
    </lineage>
</organism>
<accession>A0A3S8ZP93</accession>
<dbReference type="OrthoDB" id="6964423at2"/>
<gene>
    <name evidence="1" type="ORF">EJO50_01350</name>
</gene>
<evidence type="ECO:0000313" key="2">
    <source>
        <dbReference type="Proteomes" id="UP000282438"/>
    </source>
</evidence>
<sequence>MTKTKKKEIPPQQANKGSQAVASQVNTIVIQKPKIEILVGGPYKLNGEEHNYGHTALRVTTNNIDIIYDFGRYGKTWGTGDSEGEGVLNVWDNFQKYIAAENSLGRKTSGFVYNIEAQKADLIIKWYQALIEGGKLMTSRSGMKRYKIQHDYHALSFNCTTISLDGARRGIEGIDAGSAKFIEGRSLKFSEKLASRAVGWPNKLFMPADLHAFLTSKKDTVKINEYKNK</sequence>
<dbReference type="Proteomes" id="UP000282438">
    <property type="component" value="Chromosome"/>
</dbReference>
<dbReference type="RefSeq" id="WP_125971225.1">
    <property type="nucleotide sequence ID" value="NZ_CP034433.1"/>
</dbReference>
<reference evidence="1 2" key="1">
    <citation type="submission" date="2018-12" db="EMBL/GenBank/DDBJ databases">
        <title>Complete genome sequence of Iodobacter sp. H11R3.</title>
        <authorList>
            <person name="Bae J.-W."/>
        </authorList>
    </citation>
    <scope>NUCLEOTIDE SEQUENCE [LARGE SCALE GENOMIC DNA]</scope>
    <source>
        <strain evidence="1 2">H11R3</strain>
    </source>
</reference>
<protein>
    <submittedName>
        <fullName evidence="1">Uncharacterized protein</fullName>
    </submittedName>
</protein>
<dbReference type="EMBL" id="CP034433">
    <property type="protein sequence ID" value="AZN35251.1"/>
    <property type="molecule type" value="Genomic_DNA"/>
</dbReference>
<keyword evidence="2" id="KW-1185">Reference proteome</keyword>
<dbReference type="AlphaFoldDB" id="A0A3S8ZP93"/>
<dbReference type="KEGG" id="iod:EJO50_01350"/>
<evidence type="ECO:0000313" key="1">
    <source>
        <dbReference type="EMBL" id="AZN35251.1"/>
    </source>
</evidence>
<name>A0A3S8ZP93_9NEIS</name>
<proteinExistence type="predicted"/>